<name>A0A9D5BZX6_9LILI</name>
<proteinExistence type="predicted"/>
<evidence type="ECO:0000313" key="2">
    <source>
        <dbReference type="Proteomes" id="UP001085076"/>
    </source>
</evidence>
<dbReference type="EMBL" id="JAGGNH010000009">
    <property type="protein sequence ID" value="KAJ0963808.1"/>
    <property type="molecule type" value="Genomic_DNA"/>
</dbReference>
<accession>A0A9D5BZX6</accession>
<comment type="caution">
    <text evidence="1">The sequence shown here is derived from an EMBL/GenBank/DDBJ whole genome shotgun (WGS) entry which is preliminary data.</text>
</comment>
<organism evidence="1 2">
    <name type="scientific">Dioscorea zingiberensis</name>
    <dbReference type="NCBI Taxonomy" id="325984"/>
    <lineage>
        <taxon>Eukaryota</taxon>
        <taxon>Viridiplantae</taxon>
        <taxon>Streptophyta</taxon>
        <taxon>Embryophyta</taxon>
        <taxon>Tracheophyta</taxon>
        <taxon>Spermatophyta</taxon>
        <taxon>Magnoliopsida</taxon>
        <taxon>Liliopsida</taxon>
        <taxon>Dioscoreales</taxon>
        <taxon>Dioscoreaceae</taxon>
        <taxon>Dioscorea</taxon>
    </lineage>
</organism>
<reference evidence="1" key="1">
    <citation type="submission" date="2021-03" db="EMBL/GenBank/DDBJ databases">
        <authorList>
            <person name="Li Z."/>
            <person name="Yang C."/>
        </authorList>
    </citation>
    <scope>NUCLEOTIDE SEQUENCE</scope>
    <source>
        <strain evidence="1">Dzin_1.0</strain>
        <tissue evidence="1">Leaf</tissue>
    </source>
</reference>
<dbReference type="Proteomes" id="UP001085076">
    <property type="component" value="Miscellaneous, Linkage group lg09"/>
</dbReference>
<sequence>MRCFQSGAQVNPFICVGPIHGGPNPIRRSHLLFSSEFSPAHPLLLALSYGKEEPFLIFELQTLMPRGFSIFSSLFYQACAV</sequence>
<evidence type="ECO:0000313" key="1">
    <source>
        <dbReference type="EMBL" id="KAJ0963808.1"/>
    </source>
</evidence>
<protein>
    <submittedName>
        <fullName evidence="1">Uncharacterized protein</fullName>
    </submittedName>
</protein>
<keyword evidence="2" id="KW-1185">Reference proteome</keyword>
<reference evidence="1" key="2">
    <citation type="journal article" date="2022" name="Hortic Res">
        <title>The genome of Dioscorea zingiberensis sheds light on the biosynthesis, origin and evolution of the medicinally important diosgenin saponins.</title>
        <authorList>
            <person name="Li Y."/>
            <person name="Tan C."/>
            <person name="Li Z."/>
            <person name="Guo J."/>
            <person name="Li S."/>
            <person name="Chen X."/>
            <person name="Wang C."/>
            <person name="Dai X."/>
            <person name="Yang H."/>
            <person name="Song W."/>
            <person name="Hou L."/>
            <person name="Xu J."/>
            <person name="Tong Z."/>
            <person name="Xu A."/>
            <person name="Yuan X."/>
            <person name="Wang W."/>
            <person name="Yang Q."/>
            <person name="Chen L."/>
            <person name="Sun Z."/>
            <person name="Wang K."/>
            <person name="Pan B."/>
            <person name="Chen J."/>
            <person name="Bao Y."/>
            <person name="Liu F."/>
            <person name="Qi X."/>
            <person name="Gang D.R."/>
            <person name="Wen J."/>
            <person name="Li J."/>
        </authorList>
    </citation>
    <scope>NUCLEOTIDE SEQUENCE</scope>
    <source>
        <strain evidence="1">Dzin_1.0</strain>
    </source>
</reference>
<gene>
    <name evidence="1" type="ORF">J5N97_028930</name>
</gene>
<dbReference type="AlphaFoldDB" id="A0A9D5BZX6"/>